<proteinExistence type="predicted"/>
<comment type="caution">
    <text evidence="1">The sequence shown here is derived from an EMBL/GenBank/DDBJ whole genome shotgun (WGS) entry which is preliminary data.</text>
</comment>
<dbReference type="AlphaFoldDB" id="A0A9J5X1J6"/>
<sequence length="120" mass="13387">MVAALVARVEIDFSRMLLAEIHERAFKTSTTYPFPCLIFQLYKDSGVPIWHCGRVIHPTGTLDKGLIRDEANVAAPRREPQVEVPPLEADLADTITPILSWPPLPRLLVGLLAHPGPHHR</sequence>
<dbReference type="EMBL" id="JACXVP010000010">
    <property type="protein sequence ID" value="KAG5581309.1"/>
    <property type="molecule type" value="Genomic_DNA"/>
</dbReference>
<gene>
    <name evidence="1" type="ORF">H5410_051936</name>
</gene>
<dbReference type="Proteomes" id="UP000824120">
    <property type="component" value="Chromosome 10"/>
</dbReference>
<keyword evidence="2" id="KW-1185">Reference proteome</keyword>
<organism evidence="1 2">
    <name type="scientific">Solanum commersonii</name>
    <name type="common">Commerson's wild potato</name>
    <name type="synonym">Commerson's nightshade</name>
    <dbReference type="NCBI Taxonomy" id="4109"/>
    <lineage>
        <taxon>Eukaryota</taxon>
        <taxon>Viridiplantae</taxon>
        <taxon>Streptophyta</taxon>
        <taxon>Embryophyta</taxon>
        <taxon>Tracheophyta</taxon>
        <taxon>Spermatophyta</taxon>
        <taxon>Magnoliopsida</taxon>
        <taxon>eudicotyledons</taxon>
        <taxon>Gunneridae</taxon>
        <taxon>Pentapetalae</taxon>
        <taxon>asterids</taxon>
        <taxon>lamiids</taxon>
        <taxon>Solanales</taxon>
        <taxon>Solanaceae</taxon>
        <taxon>Solanoideae</taxon>
        <taxon>Solaneae</taxon>
        <taxon>Solanum</taxon>
    </lineage>
</organism>
<accession>A0A9J5X1J6</accession>
<protein>
    <submittedName>
        <fullName evidence="1">Uncharacterized protein</fullName>
    </submittedName>
</protein>
<evidence type="ECO:0000313" key="2">
    <source>
        <dbReference type="Proteomes" id="UP000824120"/>
    </source>
</evidence>
<reference evidence="1 2" key="1">
    <citation type="submission" date="2020-09" db="EMBL/GenBank/DDBJ databases">
        <title>De no assembly of potato wild relative species, Solanum commersonii.</title>
        <authorList>
            <person name="Cho K."/>
        </authorList>
    </citation>
    <scope>NUCLEOTIDE SEQUENCE [LARGE SCALE GENOMIC DNA]</scope>
    <source>
        <strain evidence="1">LZ3.2</strain>
        <tissue evidence="1">Leaf</tissue>
    </source>
</reference>
<name>A0A9J5X1J6_SOLCO</name>
<evidence type="ECO:0000313" key="1">
    <source>
        <dbReference type="EMBL" id="KAG5581309.1"/>
    </source>
</evidence>